<proteinExistence type="predicted"/>
<protein>
    <submittedName>
        <fullName evidence="3">UBA domain-containing protein</fullName>
    </submittedName>
</protein>
<evidence type="ECO:0000256" key="1">
    <source>
        <dbReference type="SAM" id="MobiDB-lite"/>
    </source>
</evidence>
<feature type="compositionally biased region" description="Low complexity" evidence="1">
    <location>
        <begin position="124"/>
        <end position="151"/>
    </location>
</feature>
<reference evidence="3" key="1">
    <citation type="submission" date="2022-11" db="UniProtKB">
        <authorList>
            <consortium name="WormBaseParasite"/>
        </authorList>
    </citation>
    <scope>IDENTIFICATION</scope>
</reference>
<evidence type="ECO:0000313" key="2">
    <source>
        <dbReference type="Proteomes" id="UP000887574"/>
    </source>
</evidence>
<dbReference type="SUPFAM" id="SSF46934">
    <property type="entry name" value="UBA-like"/>
    <property type="match status" value="1"/>
</dbReference>
<dbReference type="Gene3D" id="1.10.8.10">
    <property type="entry name" value="DNA helicase RuvA subunit, C-terminal domain"/>
    <property type="match status" value="1"/>
</dbReference>
<feature type="region of interest" description="Disordered" evidence="1">
    <location>
        <begin position="120"/>
        <end position="167"/>
    </location>
</feature>
<dbReference type="WBParaSite" id="jg21122">
    <property type="protein sequence ID" value="jg21122"/>
    <property type="gene ID" value="jg21122"/>
</dbReference>
<dbReference type="Proteomes" id="UP000887574">
    <property type="component" value="Unplaced"/>
</dbReference>
<sequence>MADVKGVPAALSTPSMSPLLDYKQGLVIKVVEFTGCSINEAKVALFDASNDVDAAISHIFLNMPQSCRSRSPKLTTIENKETLKKPLNSIIEQAAVKNEIKKENKLGSTDEDVQILYYSPPKIPKSSKSRSPLPADVPSTSSVSSSSATLSQLPNANAQPSLLEPKTQERYREDFMLDRIIQDYFRQNDNALPLPDYFSPDWNRDYRAQSPKNGLKRGGKPYFQPIGCMRYSVKVLGKYSPNDEWLGVKGQPSDKEWPVAYHGTKDVNVLDILVNDPRTALAYSNNYDFQGKKFQLILQCRVNPQLIQIVANGHVPGHGEYWLISDATAIRPYAILCLTTKE</sequence>
<keyword evidence="2" id="KW-1185">Reference proteome</keyword>
<dbReference type="AlphaFoldDB" id="A0A915DKV6"/>
<accession>A0A915DKV6</accession>
<evidence type="ECO:0000313" key="3">
    <source>
        <dbReference type="WBParaSite" id="jg21122"/>
    </source>
</evidence>
<organism evidence="2 3">
    <name type="scientific">Ditylenchus dipsaci</name>
    <dbReference type="NCBI Taxonomy" id="166011"/>
    <lineage>
        <taxon>Eukaryota</taxon>
        <taxon>Metazoa</taxon>
        <taxon>Ecdysozoa</taxon>
        <taxon>Nematoda</taxon>
        <taxon>Chromadorea</taxon>
        <taxon>Rhabditida</taxon>
        <taxon>Tylenchina</taxon>
        <taxon>Tylenchomorpha</taxon>
        <taxon>Sphaerularioidea</taxon>
        <taxon>Anguinidae</taxon>
        <taxon>Anguininae</taxon>
        <taxon>Ditylenchus</taxon>
    </lineage>
</organism>
<dbReference type="PANTHER" id="PTHR36649">
    <property type="entry name" value="UBIQUITIN-LIKE DOMAIN-CONTAINING PROTEIN"/>
    <property type="match status" value="1"/>
</dbReference>
<dbReference type="PANTHER" id="PTHR36649:SF28">
    <property type="entry name" value="UBIQUITIN-LIKE DOMAIN-CONTAINING PROTEIN"/>
    <property type="match status" value="1"/>
</dbReference>
<name>A0A915DKV6_9BILA</name>
<dbReference type="InterPro" id="IPR009060">
    <property type="entry name" value="UBA-like_sf"/>
</dbReference>